<dbReference type="GO" id="GO:0005576">
    <property type="term" value="C:extracellular region"/>
    <property type="evidence" value="ECO:0007669"/>
    <property type="project" value="InterPro"/>
</dbReference>
<evidence type="ECO:0000259" key="3">
    <source>
        <dbReference type="PROSITE" id="PS51164"/>
    </source>
</evidence>
<gene>
    <name evidence="4" type="ORF">FA13DRAFT_709358</name>
</gene>
<dbReference type="OrthoDB" id="3066973at2759"/>
<dbReference type="InterPro" id="IPR000254">
    <property type="entry name" value="CBD"/>
</dbReference>
<comment type="caution">
    <text evidence="4">The sequence shown here is derived from an EMBL/GenBank/DDBJ whole genome shotgun (WGS) entry which is preliminary data.</text>
</comment>
<evidence type="ECO:0000313" key="4">
    <source>
        <dbReference type="EMBL" id="TEB37871.1"/>
    </source>
</evidence>
<feature type="chain" id="PRO_5021370233" description="CBM1 domain-containing protein" evidence="2">
    <location>
        <begin position="19"/>
        <end position="85"/>
    </location>
</feature>
<dbReference type="SMART" id="SM00236">
    <property type="entry name" value="fCBD"/>
    <property type="match status" value="1"/>
</dbReference>
<dbReference type="PROSITE" id="PS51164">
    <property type="entry name" value="CBM1_2"/>
    <property type="match status" value="1"/>
</dbReference>
<dbReference type="GO" id="GO:0030248">
    <property type="term" value="F:cellulose binding"/>
    <property type="evidence" value="ECO:0007669"/>
    <property type="project" value="InterPro"/>
</dbReference>
<evidence type="ECO:0000256" key="1">
    <source>
        <dbReference type="ARBA" id="ARBA00022729"/>
    </source>
</evidence>
<accession>A0A4Y7TV62</accession>
<dbReference type="Proteomes" id="UP000298030">
    <property type="component" value="Unassembled WGS sequence"/>
</dbReference>
<sequence>MQYRAFVVALAMASSAFAGVVTASAPATTTTFVPAPLPVVQCGGVNWAGPTACDRPKYYCVKFNDYYSECLHESRLPEWGQGQYP</sequence>
<dbReference type="GO" id="GO:0005975">
    <property type="term" value="P:carbohydrate metabolic process"/>
    <property type="evidence" value="ECO:0007669"/>
    <property type="project" value="InterPro"/>
</dbReference>
<keyword evidence="1 2" id="KW-0732">Signal</keyword>
<feature type="domain" description="CBM1" evidence="3">
    <location>
        <begin position="34"/>
        <end position="71"/>
    </location>
</feature>
<dbReference type="SUPFAM" id="SSF57180">
    <property type="entry name" value="Cellulose-binding domain"/>
    <property type="match status" value="1"/>
</dbReference>
<dbReference type="EMBL" id="QPFP01000003">
    <property type="protein sequence ID" value="TEB37871.1"/>
    <property type="molecule type" value="Genomic_DNA"/>
</dbReference>
<proteinExistence type="predicted"/>
<feature type="signal peptide" evidence="2">
    <location>
        <begin position="1"/>
        <end position="18"/>
    </location>
</feature>
<organism evidence="4 5">
    <name type="scientific">Coprinellus micaceus</name>
    <name type="common">Glistening ink-cap mushroom</name>
    <name type="synonym">Coprinus micaceus</name>
    <dbReference type="NCBI Taxonomy" id="71717"/>
    <lineage>
        <taxon>Eukaryota</taxon>
        <taxon>Fungi</taxon>
        <taxon>Dikarya</taxon>
        <taxon>Basidiomycota</taxon>
        <taxon>Agaricomycotina</taxon>
        <taxon>Agaricomycetes</taxon>
        <taxon>Agaricomycetidae</taxon>
        <taxon>Agaricales</taxon>
        <taxon>Agaricineae</taxon>
        <taxon>Psathyrellaceae</taxon>
        <taxon>Coprinellus</taxon>
    </lineage>
</organism>
<dbReference type="InterPro" id="IPR035971">
    <property type="entry name" value="CBD_sf"/>
</dbReference>
<protein>
    <recommendedName>
        <fullName evidence="3">CBM1 domain-containing protein</fullName>
    </recommendedName>
</protein>
<reference evidence="4 5" key="1">
    <citation type="journal article" date="2019" name="Nat. Ecol. Evol.">
        <title>Megaphylogeny resolves global patterns of mushroom evolution.</title>
        <authorList>
            <person name="Varga T."/>
            <person name="Krizsan K."/>
            <person name="Foldi C."/>
            <person name="Dima B."/>
            <person name="Sanchez-Garcia M."/>
            <person name="Sanchez-Ramirez S."/>
            <person name="Szollosi G.J."/>
            <person name="Szarkandi J.G."/>
            <person name="Papp V."/>
            <person name="Albert L."/>
            <person name="Andreopoulos W."/>
            <person name="Angelini C."/>
            <person name="Antonin V."/>
            <person name="Barry K.W."/>
            <person name="Bougher N.L."/>
            <person name="Buchanan P."/>
            <person name="Buyck B."/>
            <person name="Bense V."/>
            <person name="Catcheside P."/>
            <person name="Chovatia M."/>
            <person name="Cooper J."/>
            <person name="Damon W."/>
            <person name="Desjardin D."/>
            <person name="Finy P."/>
            <person name="Geml J."/>
            <person name="Haridas S."/>
            <person name="Hughes K."/>
            <person name="Justo A."/>
            <person name="Karasinski D."/>
            <person name="Kautmanova I."/>
            <person name="Kiss B."/>
            <person name="Kocsube S."/>
            <person name="Kotiranta H."/>
            <person name="LaButti K.M."/>
            <person name="Lechner B.E."/>
            <person name="Liimatainen K."/>
            <person name="Lipzen A."/>
            <person name="Lukacs Z."/>
            <person name="Mihaltcheva S."/>
            <person name="Morgado L.N."/>
            <person name="Niskanen T."/>
            <person name="Noordeloos M.E."/>
            <person name="Ohm R.A."/>
            <person name="Ortiz-Santana B."/>
            <person name="Ovrebo C."/>
            <person name="Racz N."/>
            <person name="Riley R."/>
            <person name="Savchenko A."/>
            <person name="Shiryaev A."/>
            <person name="Soop K."/>
            <person name="Spirin V."/>
            <person name="Szebenyi C."/>
            <person name="Tomsovsky M."/>
            <person name="Tulloss R.E."/>
            <person name="Uehling J."/>
            <person name="Grigoriev I.V."/>
            <person name="Vagvolgyi C."/>
            <person name="Papp T."/>
            <person name="Martin F.M."/>
            <person name="Miettinen O."/>
            <person name="Hibbett D.S."/>
            <person name="Nagy L.G."/>
        </authorList>
    </citation>
    <scope>NUCLEOTIDE SEQUENCE [LARGE SCALE GENOMIC DNA]</scope>
    <source>
        <strain evidence="4 5">FP101781</strain>
    </source>
</reference>
<name>A0A4Y7TV62_COPMI</name>
<dbReference type="AlphaFoldDB" id="A0A4Y7TV62"/>
<keyword evidence="5" id="KW-1185">Reference proteome</keyword>
<dbReference type="Pfam" id="PF00734">
    <property type="entry name" value="CBM_1"/>
    <property type="match status" value="1"/>
</dbReference>
<evidence type="ECO:0000313" key="5">
    <source>
        <dbReference type="Proteomes" id="UP000298030"/>
    </source>
</evidence>
<evidence type="ECO:0000256" key="2">
    <source>
        <dbReference type="SAM" id="SignalP"/>
    </source>
</evidence>